<dbReference type="STRING" id="1068978.AMETH_6612"/>
<sequence length="429" mass="45706">MRTGKLLVAAVLTVSALTVPGASTTITEQAHTGRIDRPQYEFAPADTVLRPGAPGEVGLDPAPLLAAEQFLTDWAEPDPASGHPHFSGAAGILAHDGVIVEETATGGALRYADVAGAELPPDQQVPVRADTIFDLASITKVFTSLVVMQLVEDGRVALDRPVAEYLPEFAANGKQAVTVRQLLTHTSGLAADPRPSLWEGYPDIPSRRKAVLDSPLVNQPGTTYLYSDINLMTLGFLVERVAGQPLDVVVRERITQPLGMTDTAFNPPAEKLGRIVATEFQADPPRGMVRGQVHDENAWALGGVSGHAGIFSTAPDLAVLAQTILNGGAYRGARILHPETVRDMLTDYNQEFPGHAHGLGFELDQQFYMGALSAPTTAGHTGFTGTSLVIDPVSRSFAILLTNRVHPTRDWGSINPAREKWASSLAGAR</sequence>
<dbReference type="InterPro" id="IPR050789">
    <property type="entry name" value="Diverse_Enzym_Activities"/>
</dbReference>
<evidence type="ECO:0000259" key="3">
    <source>
        <dbReference type="Pfam" id="PF00144"/>
    </source>
</evidence>
<dbReference type="Proteomes" id="UP000062973">
    <property type="component" value="Chromosome"/>
</dbReference>
<feature type="signal peptide" evidence="2">
    <location>
        <begin position="1"/>
        <end position="21"/>
    </location>
</feature>
<dbReference type="OrthoDB" id="9809635at2"/>
<proteinExistence type="predicted"/>
<dbReference type="Gene3D" id="3.40.710.10">
    <property type="entry name" value="DD-peptidase/beta-lactamase superfamily"/>
    <property type="match status" value="1"/>
</dbReference>
<protein>
    <submittedName>
        <fullName evidence="4">Beta-lactamase</fullName>
    </submittedName>
</protein>
<evidence type="ECO:0000313" key="4">
    <source>
        <dbReference type="EMBL" id="AIJ26704.1"/>
    </source>
</evidence>
<accession>A0A076MZH6</accession>
<keyword evidence="2" id="KW-0732">Signal</keyword>
<dbReference type="SUPFAM" id="SSF56601">
    <property type="entry name" value="beta-lactamase/transpeptidase-like"/>
    <property type="match status" value="1"/>
</dbReference>
<name>A0A076MZH6_AMYME</name>
<evidence type="ECO:0000256" key="1">
    <source>
        <dbReference type="ARBA" id="ARBA00022801"/>
    </source>
</evidence>
<dbReference type="InterPro" id="IPR001466">
    <property type="entry name" value="Beta-lactam-related"/>
</dbReference>
<dbReference type="AlphaFoldDB" id="A0A076MZH6"/>
<organism evidence="4 5">
    <name type="scientific">Amycolatopsis methanolica 239</name>
    <dbReference type="NCBI Taxonomy" id="1068978"/>
    <lineage>
        <taxon>Bacteria</taxon>
        <taxon>Bacillati</taxon>
        <taxon>Actinomycetota</taxon>
        <taxon>Actinomycetes</taxon>
        <taxon>Pseudonocardiales</taxon>
        <taxon>Pseudonocardiaceae</taxon>
        <taxon>Amycolatopsis</taxon>
        <taxon>Amycolatopsis methanolica group</taxon>
    </lineage>
</organism>
<dbReference type="PANTHER" id="PTHR43283">
    <property type="entry name" value="BETA-LACTAMASE-RELATED"/>
    <property type="match status" value="1"/>
</dbReference>
<reference evidence="4 5" key="1">
    <citation type="submission" date="2014-07" db="EMBL/GenBank/DDBJ databases">
        <title>Whole Genome Sequence of the Amycolatopsis methanolica 239.</title>
        <authorList>
            <person name="Tang B."/>
        </authorList>
    </citation>
    <scope>NUCLEOTIDE SEQUENCE [LARGE SCALE GENOMIC DNA]</scope>
    <source>
        <strain evidence="4 5">239</strain>
    </source>
</reference>
<dbReference type="eggNOG" id="COG1680">
    <property type="taxonomic scope" value="Bacteria"/>
</dbReference>
<dbReference type="PATRIC" id="fig|1068978.7.peg.7104"/>
<feature type="chain" id="PRO_5038683943" evidence="2">
    <location>
        <begin position="22"/>
        <end position="429"/>
    </location>
</feature>
<dbReference type="InterPro" id="IPR012338">
    <property type="entry name" value="Beta-lactam/transpept-like"/>
</dbReference>
<gene>
    <name evidence="4" type="primary">ampC</name>
    <name evidence="4" type="ORF">AMETH_6612</name>
</gene>
<keyword evidence="1" id="KW-0378">Hydrolase</keyword>
<dbReference type="HOGENOM" id="CLU_020027_1_3_11"/>
<dbReference type="GO" id="GO:0016787">
    <property type="term" value="F:hydrolase activity"/>
    <property type="evidence" value="ECO:0007669"/>
    <property type="project" value="UniProtKB-KW"/>
</dbReference>
<dbReference type="PANTHER" id="PTHR43283:SF11">
    <property type="entry name" value="BETA-LACTAMASE-RELATED DOMAIN-CONTAINING PROTEIN"/>
    <property type="match status" value="1"/>
</dbReference>
<dbReference type="Pfam" id="PF00144">
    <property type="entry name" value="Beta-lactamase"/>
    <property type="match status" value="1"/>
</dbReference>
<dbReference type="KEGG" id="amq:AMETH_6612"/>
<dbReference type="EMBL" id="CP009110">
    <property type="protein sequence ID" value="AIJ26704.1"/>
    <property type="molecule type" value="Genomic_DNA"/>
</dbReference>
<evidence type="ECO:0000256" key="2">
    <source>
        <dbReference type="SAM" id="SignalP"/>
    </source>
</evidence>
<keyword evidence="5" id="KW-1185">Reference proteome</keyword>
<evidence type="ECO:0000313" key="5">
    <source>
        <dbReference type="Proteomes" id="UP000062973"/>
    </source>
</evidence>
<feature type="domain" description="Beta-lactamase-related" evidence="3">
    <location>
        <begin position="84"/>
        <end position="417"/>
    </location>
</feature>